<organism evidence="1 2">
    <name type="scientific">Siphonobacter curvatus</name>
    <dbReference type="NCBI Taxonomy" id="2094562"/>
    <lineage>
        <taxon>Bacteria</taxon>
        <taxon>Pseudomonadati</taxon>
        <taxon>Bacteroidota</taxon>
        <taxon>Cytophagia</taxon>
        <taxon>Cytophagales</taxon>
        <taxon>Cytophagaceae</taxon>
        <taxon>Siphonobacter</taxon>
    </lineage>
</organism>
<dbReference type="SUPFAM" id="SSF52540">
    <property type="entry name" value="P-loop containing nucleoside triphosphate hydrolases"/>
    <property type="match status" value="1"/>
</dbReference>
<keyword evidence="2" id="KW-1185">Reference proteome</keyword>
<dbReference type="AlphaFoldDB" id="A0A2S7IMF6"/>
<gene>
    <name evidence="1" type="ORF">C5O19_04405</name>
</gene>
<protein>
    <submittedName>
        <fullName evidence="1">AAA family ATPase</fullName>
    </submittedName>
</protein>
<dbReference type="EMBL" id="PTRA01000001">
    <property type="protein sequence ID" value="PQA58907.1"/>
    <property type="molecule type" value="Genomic_DNA"/>
</dbReference>
<evidence type="ECO:0000313" key="2">
    <source>
        <dbReference type="Proteomes" id="UP000239590"/>
    </source>
</evidence>
<dbReference type="PANTHER" id="PTHR37816">
    <property type="entry name" value="YALI0E33011P"/>
    <property type="match status" value="1"/>
</dbReference>
<dbReference type="Gene3D" id="3.40.50.300">
    <property type="entry name" value="P-loop containing nucleotide triphosphate hydrolases"/>
    <property type="match status" value="1"/>
</dbReference>
<evidence type="ECO:0000313" key="1">
    <source>
        <dbReference type="EMBL" id="PQA58907.1"/>
    </source>
</evidence>
<dbReference type="OrthoDB" id="1201990at2"/>
<name>A0A2S7IMF6_9BACT</name>
<dbReference type="RefSeq" id="WP_104710075.1">
    <property type="nucleotide sequence ID" value="NZ_PTRA01000001.1"/>
</dbReference>
<dbReference type="Proteomes" id="UP000239590">
    <property type="component" value="Unassembled WGS sequence"/>
</dbReference>
<proteinExistence type="predicted"/>
<reference evidence="2" key="1">
    <citation type="submission" date="2018-02" db="EMBL/GenBank/DDBJ databases">
        <title>Genome sequencing of Solimonas sp. HR-BB.</title>
        <authorList>
            <person name="Lee Y."/>
            <person name="Jeon C.O."/>
        </authorList>
    </citation>
    <scope>NUCLEOTIDE SEQUENCE [LARGE SCALE GENOMIC DNA]</scope>
    <source>
        <strain evidence="2">HR-U</strain>
    </source>
</reference>
<comment type="caution">
    <text evidence="1">The sequence shown here is derived from an EMBL/GenBank/DDBJ whole genome shotgun (WGS) entry which is preliminary data.</text>
</comment>
<sequence>MDLSELGDRICILGPSNSGKSTLAQAIGQKCNLEVIHLDQFYHWPHTNWDVRPRDEFVALHDAAISGDRWVMDGNYTVCMLQRFQRATGLIVLDVSTLTSLVRYVYRTLFQSHRAGSLEGGRDSLKWAMLHRILVITPKNRKRYTQLFNQAELPKIRLTSRREINQCYLDWGLQRAL</sequence>
<accession>A0A2S7IMF6</accession>
<dbReference type="PANTHER" id="PTHR37816:SF2">
    <property type="entry name" value="DNA TOPOLOGY MODULATION PROTEIN FLAR-RELATED PROTEIN"/>
    <property type="match status" value="1"/>
</dbReference>
<dbReference type="InterPro" id="IPR052922">
    <property type="entry name" value="Cytidylate_Kinase-2"/>
</dbReference>
<dbReference type="InterPro" id="IPR027417">
    <property type="entry name" value="P-loop_NTPase"/>
</dbReference>